<dbReference type="Proteomes" id="UP000245872">
    <property type="component" value="Chromosome"/>
</dbReference>
<dbReference type="InterPro" id="IPR001433">
    <property type="entry name" value="OxRdtase_FAD/NAD-bd"/>
</dbReference>
<dbReference type="RefSeq" id="WP_109997481.1">
    <property type="nucleotide sequence ID" value="NZ_CP029619.1"/>
</dbReference>
<dbReference type="Gene3D" id="3.40.50.80">
    <property type="entry name" value="Nucleotide-binding domain of ferredoxin-NADP reductase (FNR) module"/>
    <property type="match status" value="1"/>
</dbReference>
<name>A0A2Z3L952_9BACT</name>
<dbReference type="EC" id="1.18.1.2" evidence="2"/>
<evidence type="ECO:0000259" key="1">
    <source>
        <dbReference type="PROSITE" id="PS51384"/>
    </source>
</evidence>
<keyword evidence="2" id="KW-0560">Oxidoreductase</keyword>
<gene>
    <name evidence="2" type="primary">fpr</name>
    <name evidence="2" type="ORF">DK880_00774</name>
</gene>
<reference evidence="2 3" key="1">
    <citation type="submission" date="2018-05" db="EMBL/GenBank/DDBJ databases">
        <title>Candidatus Cardinium hertigii Genome Assembly.</title>
        <authorList>
            <person name="Showmaker K.C."/>
            <person name="Walden K.O."/>
            <person name="Fields C.J."/>
            <person name="Lambert K.N."/>
            <person name="Hudson M.E."/>
        </authorList>
    </citation>
    <scope>NUCLEOTIDE SEQUENCE [LARGE SCALE GENOMIC DNA]</scope>
    <source>
        <strain evidence="3">cHgTN10</strain>
    </source>
</reference>
<dbReference type="InterPro" id="IPR008333">
    <property type="entry name" value="Cbr1-like_FAD-bd_dom"/>
</dbReference>
<evidence type="ECO:0000313" key="3">
    <source>
        <dbReference type="Proteomes" id="UP000245872"/>
    </source>
</evidence>
<sequence>MIRQPFTVRLKQQKMLTPRVIELTFTRTDNLSFHFIPGQFITFLLPNEAGKLMRRSYSLANSPAEGAPWVIAVAAVDHGFATAKLFNLTLGDELLCIGPQGHLILDEGEPAAHYLLVATGTGVTPYRSMLPALAQRLEKDPLLKVTLLLGVRYTQDLLYEADFVALAKKQARFHFHVYLSREAMPLAKDYYYTGYVQNAFNTLALNPMHNLVYLCGNPYMIDESKAKLQEIGFSRQQIKQEKYFPAKAFVTAVGNDALKIEGQGRER</sequence>
<dbReference type="EMBL" id="CP029619">
    <property type="protein sequence ID" value="AWN82083.1"/>
    <property type="molecule type" value="Genomic_DNA"/>
</dbReference>
<dbReference type="InterPro" id="IPR017927">
    <property type="entry name" value="FAD-bd_FR_type"/>
</dbReference>
<dbReference type="PRINTS" id="PR00410">
    <property type="entry name" value="PHEHYDRXLASE"/>
</dbReference>
<dbReference type="PROSITE" id="PS51384">
    <property type="entry name" value="FAD_FR"/>
    <property type="match status" value="1"/>
</dbReference>
<dbReference type="PRINTS" id="PR00371">
    <property type="entry name" value="FPNCR"/>
</dbReference>
<dbReference type="SUPFAM" id="SSF63380">
    <property type="entry name" value="Riboflavin synthase domain-like"/>
    <property type="match status" value="1"/>
</dbReference>
<dbReference type="PANTHER" id="PTHR47354">
    <property type="entry name" value="NADH OXIDOREDUCTASE HCR"/>
    <property type="match status" value="1"/>
</dbReference>
<dbReference type="Pfam" id="PF00970">
    <property type="entry name" value="FAD_binding_6"/>
    <property type="match status" value="1"/>
</dbReference>
<dbReference type="InterPro" id="IPR001709">
    <property type="entry name" value="Flavoprot_Pyr_Nucl_cyt_Rdtase"/>
</dbReference>
<dbReference type="OrthoDB" id="9789468at2"/>
<proteinExistence type="predicted"/>
<dbReference type="InterPro" id="IPR039261">
    <property type="entry name" value="FNR_nucleotide-bd"/>
</dbReference>
<dbReference type="SUPFAM" id="SSF52343">
    <property type="entry name" value="Ferredoxin reductase-like, C-terminal NADP-linked domain"/>
    <property type="match status" value="1"/>
</dbReference>
<feature type="domain" description="FAD-binding FR-type" evidence="1">
    <location>
        <begin position="3"/>
        <end position="106"/>
    </location>
</feature>
<dbReference type="AlphaFoldDB" id="A0A2Z3L952"/>
<dbReference type="PANTHER" id="PTHR47354:SF5">
    <property type="entry name" value="PROTEIN RFBI"/>
    <property type="match status" value="1"/>
</dbReference>
<dbReference type="Pfam" id="PF00175">
    <property type="entry name" value="NAD_binding_1"/>
    <property type="match status" value="1"/>
</dbReference>
<keyword evidence="3" id="KW-1185">Reference proteome</keyword>
<organism evidence="2 3">
    <name type="scientific">Candidatus Cardinium hertigii</name>
    <dbReference type="NCBI Taxonomy" id="247481"/>
    <lineage>
        <taxon>Bacteria</taxon>
        <taxon>Pseudomonadati</taxon>
        <taxon>Bacteroidota</taxon>
        <taxon>Cytophagia</taxon>
        <taxon>Cytophagales</taxon>
        <taxon>Amoebophilaceae</taxon>
        <taxon>Candidatus Cardinium</taxon>
    </lineage>
</organism>
<accession>A0A2Z3L952</accession>
<protein>
    <submittedName>
        <fullName evidence="2">Ferredoxin--NADP reductase</fullName>
        <ecNumber evidence="2">1.18.1.2</ecNumber>
    </submittedName>
</protein>
<dbReference type="Gene3D" id="2.40.30.10">
    <property type="entry name" value="Translation factors"/>
    <property type="match status" value="1"/>
</dbReference>
<dbReference type="InterPro" id="IPR017938">
    <property type="entry name" value="Riboflavin_synthase-like_b-brl"/>
</dbReference>
<dbReference type="KEGG" id="cher:DK880_00774"/>
<dbReference type="InterPro" id="IPR050415">
    <property type="entry name" value="MRET"/>
</dbReference>
<evidence type="ECO:0000313" key="2">
    <source>
        <dbReference type="EMBL" id="AWN82083.1"/>
    </source>
</evidence>
<dbReference type="GO" id="GO:0004324">
    <property type="term" value="F:ferredoxin-NADP+ reductase activity"/>
    <property type="evidence" value="ECO:0007669"/>
    <property type="project" value="UniProtKB-EC"/>
</dbReference>